<evidence type="ECO:0000259" key="1">
    <source>
        <dbReference type="PROSITE" id="PS50164"/>
    </source>
</evidence>
<dbReference type="SMART" id="SM00465">
    <property type="entry name" value="GIYc"/>
    <property type="match status" value="1"/>
</dbReference>
<comment type="caution">
    <text evidence="2">The sequence shown here is derived from an EMBL/GenBank/DDBJ whole genome shotgun (WGS) entry which is preliminary data.</text>
</comment>
<dbReference type="Pfam" id="PF01541">
    <property type="entry name" value="GIY-YIG"/>
    <property type="match status" value="1"/>
</dbReference>
<evidence type="ECO:0000313" key="2">
    <source>
        <dbReference type="EMBL" id="KKN84251.1"/>
    </source>
</evidence>
<protein>
    <recommendedName>
        <fullName evidence="1">GIY-YIG domain-containing protein</fullName>
    </recommendedName>
</protein>
<organism evidence="2">
    <name type="scientific">marine sediment metagenome</name>
    <dbReference type="NCBI Taxonomy" id="412755"/>
    <lineage>
        <taxon>unclassified sequences</taxon>
        <taxon>metagenomes</taxon>
        <taxon>ecological metagenomes</taxon>
    </lineage>
</organism>
<dbReference type="InterPro" id="IPR035901">
    <property type="entry name" value="GIY-YIG_endonuc_sf"/>
</dbReference>
<reference evidence="2" key="1">
    <citation type="journal article" date="2015" name="Nature">
        <title>Complex archaea that bridge the gap between prokaryotes and eukaryotes.</title>
        <authorList>
            <person name="Spang A."/>
            <person name="Saw J.H."/>
            <person name="Jorgensen S.L."/>
            <person name="Zaremba-Niedzwiedzka K."/>
            <person name="Martijn J."/>
            <person name="Lind A.E."/>
            <person name="van Eijk R."/>
            <person name="Schleper C."/>
            <person name="Guy L."/>
            <person name="Ettema T.J."/>
        </authorList>
    </citation>
    <scope>NUCLEOTIDE SEQUENCE</scope>
</reference>
<sequence length="309" mass="36703">MVKEETKPYGYIYKATNIINGKVYIGKTKKAIEKRWNGHLKEARALKRLREAFPNEKISGSHFNNALIKYGPEAFILNQKDIADNKSELNEKEKYYIKEYDSMNPDKGYNMTEGGEGGEFRQEVIERMTRASQERAKDPEWREKITKINREITQRPGYSEKVSNSITKIWGDRVYQQKQQESRDKIKKKIEDKHQFLKDIQNMQLKDIAEKYNMDQKTVTKRIREILGDHGVMNHTNVKKYLKDKDLDDVVRDINERLSDQTEKFEGKTISDKRELLEDIQNMQKQLIIKFESYLEGRMLRIIQKQRNI</sequence>
<proteinExistence type="predicted"/>
<dbReference type="CDD" id="cd10443">
    <property type="entry name" value="GIY-YIG_HE_Tlr8p_PBC-V_like"/>
    <property type="match status" value="1"/>
</dbReference>
<dbReference type="PROSITE" id="PS50164">
    <property type="entry name" value="GIY_YIG"/>
    <property type="match status" value="1"/>
</dbReference>
<accession>A0A0F9WEF3</accession>
<dbReference type="Gene3D" id="3.40.1440.10">
    <property type="entry name" value="GIY-YIG endonuclease"/>
    <property type="match status" value="1"/>
</dbReference>
<dbReference type="InterPro" id="IPR000305">
    <property type="entry name" value="GIY-YIG_endonuc"/>
</dbReference>
<dbReference type="EMBL" id="LAZR01000173">
    <property type="protein sequence ID" value="KKN84251.1"/>
    <property type="molecule type" value="Genomic_DNA"/>
</dbReference>
<feature type="domain" description="GIY-YIG" evidence="1">
    <location>
        <begin position="8"/>
        <end position="111"/>
    </location>
</feature>
<dbReference type="AlphaFoldDB" id="A0A0F9WEF3"/>
<dbReference type="SUPFAM" id="SSF82771">
    <property type="entry name" value="GIY-YIG endonuclease"/>
    <property type="match status" value="1"/>
</dbReference>
<gene>
    <name evidence="2" type="ORF">LCGC14_0290650</name>
</gene>
<name>A0A0F9WEF3_9ZZZZ</name>